<dbReference type="SMART" id="SM00086">
    <property type="entry name" value="PAC"/>
    <property type="match status" value="3"/>
</dbReference>
<dbReference type="Proteomes" id="UP000628840">
    <property type="component" value="Unassembled WGS sequence"/>
</dbReference>
<evidence type="ECO:0000256" key="4">
    <source>
        <dbReference type="ARBA" id="ARBA00022679"/>
    </source>
</evidence>
<dbReference type="SMART" id="SM00091">
    <property type="entry name" value="PAS"/>
    <property type="match status" value="3"/>
</dbReference>
<sequence length="622" mass="70030">MAGKSEADDGAWPALGGEGANVYEVIFREMEDAVFLVDVERTDGGYEFVFRRNNAAHRRRTGLSEDELRGQTPRGLLGDEQGAAVAANYRRCVERQEAIEYEETLELPGGRSDWETKLTPVMADGRVTQLVGVGRDITERKAQQRAFERTARRFETVLETMTEAAFLKDTNGRYRLMNQACRDLLGVGDTAFDELTDEDLFPPETAERARADDRRVIETGERIEVEERIPTTEGETVRLTRKSPVYGDDGEVTAVCGVSTDITAQKRREEELRRLTERFELAVEGANIGVWDWDMKTDAVEFNENWARMLGHSLDDIDPHLDAWESRVHPDDIESASDALEAHIAGESEYYETEHRMRTADGDWKWIRDVGEIVERDADGEPVRAVGIHLDIDDRKQYERTLERQRDSLEVLNQIVRHDVRNALQFVLEYGELLDGHVGEEGEAYRRRIVQAGREAIDITRTAGDVTRVLLRSETCHAPVAVRPVLEEQIADLRASHEHAVVSVEGALPDVEVRADDMLESVFRNVLTNAVVHNDEDVPEVTVSASADDETVRVRIADNGPGIPDDQKERVFREGEKGLESEGSGLGLYLVRTLVERYGGDVRVADNDPEGSVFTVELRRDG</sequence>
<dbReference type="InterPro" id="IPR001610">
    <property type="entry name" value="PAC"/>
</dbReference>
<reference evidence="9 10" key="1">
    <citation type="journal article" date="2019" name="Int. J. Syst. Evol. Microbiol.">
        <title>The Global Catalogue of Microorganisms (GCM) 10K type strain sequencing project: providing services to taxonomists for standard genome sequencing and annotation.</title>
        <authorList>
            <consortium name="The Broad Institute Genomics Platform"/>
            <consortium name="The Broad Institute Genome Sequencing Center for Infectious Disease"/>
            <person name="Wu L."/>
            <person name="Ma J."/>
        </authorList>
    </citation>
    <scope>NUCLEOTIDE SEQUENCE [LARGE SCALE GENOMIC DNA]</scope>
    <source>
        <strain evidence="9 10">JCM 19585</strain>
    </source>
</reference>
<dbReference type="InterPro" id="IPR036890">
    <property type="entry name" value="HATPase_C_sf"/>
</dbReference>
<evidence type="ECO:0000313" key="9">
    <source>
        <dbReference type="EMBL" id="GGL35415.1"/>
    </source>
</evidence>
<protein>
    <recommendedName>
        <fullName evidence="2">histidine kinase</fullName>
        <ecNumber evidence="2">2.7.13.3</ecNumber>
    </recommendedName>
</protein>
<comment type="caution">
    <text evidence="9">The sequence shown here is derived from an EMBL/GenBank/DDBJ whole genome shotgun (WGS) entry which is preliminary data.</text>
</comment>
<dbReference type="InterPro" id="IPR000700">
    <property type="entry name" value="PAS-assoc_C"/>
</dbReference>
<accession>A0A830EW26</accession>
<dbReference type="PROSITE" id="PS50109">
    <property type="entry name" value="HIS_KIN"/>
    <property type="match status" value="1"/>
</dbReference>
<comment type="catalytic activity">
    <reaction evidence="1">
        <text>ATP + protein L-histidine = ADP + protein N-phospho-L-histidine.</text>
        <dbReference type="EC" id="2.7.13.3"/>
    </reaction>
</comment>
<evidence type="ECO:0000256" key="3">
    <source>
        <dbReference type="ARBA" id="ARBA00022553"/>
    </source>
</evidence>
<feature type="domain" description="PAS" evidence="7">
    <location>
        <begin position="275"/>
        <end position="347"/>
    </location>
</feature>
<gene>
    <name evidence="9" type="ORF">GCM10009037_18840</name>
</gene>
<dbReference type="NCBIfam" id="TIGR00229">
    <property type="entry name" value="sensory_box"/>
    <property type="match status" value="3"/>
</dbReference>
<evidence type="ECO:0000259" key="8">
    <source>
        <dbReference type="PROSITE" id="PS50113"/>
    </source>
</evidence>
<proteinExistence type="predicted"/>
<keyword evidence="10" id="KW-1185">Reference proteome</keyword>
<dbReference type="OrthoDB" id="3369at2157"/>
<dbReference type="PANTHER" id="PTHR43304">
    <property type="entry name" value="PHYTOCHROME-LIKE PROTEIN CPH1"/>
    <property type="match status" value="1"/>
</dbReference>
<feature type="domain" description="PAS" evidence="7">
    <location>
        <begin position="150"/>
        <end position="220"/>
    </location>
</feature>
<evidence type="ECO:0000256" key="2">
    <source>
        <dbReference type="ARBA" id="ARBA00012438"/>
    </source>
</evidence>
<keyword evidence="5" id="KW-0418">Kinase</keyword>
<dbReference type="InterPro" id="IPR000014">
    <property type="entry name" value="PAS"/>
</dbReference>
<dbReference type="CDD" id="cd00075">
    <property type="entry name" value="HATPase"/>
    <property type="match status" value="1"/>
</dbReference>
<dbReference type="InterPro" id="IPR013656">
    <property type="entry name" value="PAS_4"/>
</dbReference>
<organism evidence="9 10">
    <name type="scientific">Halarchaeum grantii</name>
    <dbReference type="NCBI Taxonomy" id="1193105"/>
    <lineage>
        <taxon>Archaea</taxon>
        <taxon>Methanobacteriati</taxon>
        <taxon>Methanobacteriota</taxon>
        <taxon>Stenosarchaea group</taxon>
        <taxon>Halobacteria</taxon>
        <taxon>Halobacteriales</taxon>
        <taxon>Halobacteriaceae</taxon>
    </lineage>
</organism>
<dbReference type="PRINTS" id="PR00344">
    <property type="entry name" value="BCTRLSENSOR"/>
</dbReference>
<dbReference type="SUPFAM" id="SSF55874">
    <property type="entry name" value="ATPase domain of HSP90 chaperone/DNA topoisomerase II/histidine kinase"/>
    <property type="match status" value="1"/>
</dbReference>
<dbReference type="InterPro" id="IPR005467">
    <property type="entry name" value="His_kinase_dom"/>
</dbReference>
<keyword evidence="3" id="KW-0597">Phosphoprotein</keyword>
<dbReference type="InterPro" id="IPR004358">
    <property type="entry name" value="Sig_transdc_His_kin-like_C"/>
</dbReference>
<feature type="domain" description="PAC" evidence="8">
    <location>
        <begin position="351"/>
        <end position="404"/>
    </location>
</feature>
<dbReference type="Pfam" id="PF08448">
    <property type="entry name" value="PAS_4"/>
    <property type="match status" value="2"/>
</dbReference>
<keyword evidence="4" id="KW-0808">Transferase</keyword>
<dbReference type="Pfam" id="PF08447">
    <property type="entry name" value="PAS_3"/>
    <property type="match status" value="1"/>
</dbReference>
<dbReference type="PROSITE" id="PS50113">
    <property type="entry name" value="PAC"/>
    <property type="match status" value="3"/>
</dbReference>
<dbReference type="CDD" id="cd00130">
    <property type="entry name" value="PAS"/>
    <property type="match status" value="2"/>
</dbReference>
<dbReference type="SMART" id="SM00387">
    <property type="entry name" value="HATPase_c"/>
    <property type="match status" value="1"/>
</dbReference>
<dbReference type="EMBL" id="BMPF01000002">
    <property type="protein sequence ID" value="GGL35415.1"/>
    <property type="molecule type" value="Genomic_DNA"/>
</dbReference>
<dbReference type="Pfam" id="PF02518">
    <property type="entry name" value="HATPase_c"/>
    <property type="match status" value="1"/>
</dbReference>
<evidence type="ECO:0000259" key="6">
    <source>
        <dbReference type="PROSITE" id="PS50109"/>
    </source>
</evidence>
<dbReference type="SUPFAM" id="SSF55785">
    <property type="entry name" value="PYP-like sensor domain (PAS domain)"/>
    <property type="match status" value="3"/>
</dbReference>
<dbReference type="AlphaFoldDB" id="A0A830EW26"/>
<dbReference type="PANTHER" id="PTHR43304:SF1">
    <property type="entry name" value="PAC DOMAIN-CONTAINING PROTEIN"/>
    <property type="match status" value="1"/>
</dbReference>
<feature type="domain" description="Histidine kinase" evidence="6">
    <location>
        <begin position="415"/>
        <end position="622"/>
    </location>
</feature>
<name>A0A830EW26_9EURY</name>
<dbReference type="Gene3D" id="3.30.450.20">
    <property type="entry name" value="PAS domain"/>
    <property type="match status" value="3"/>
</dbReference>
<feature type="domain" description="PAC" evidence="8">
    <location>
        <begin position="223"/>
        <end position="274"/>
    </location>
</feature>
<dbReference type="RefSeq" id="WP_188883206.1">
    <property type="nucleotide sequence ID" value="NZ_BMPF01000002.1"/>
</dbReference>
<evidence type="ECO:0000259" key="7">
    <source>
        <dbReference type="PROSITE" id="PS50112"/>
    </source>
</evidence>
<dbReference type="InterPro" id="IPR035965">
    <property type="entry name" value="PAS-like_dom_sf"/>
</dbReference>
<evidence type="ECO:0000313" key="10">
    <source>
        <dbReference type="Proteomes" id="UP000628840"/>
    </source>
</evidence>
<dbReference type="Gene3D" id="3.30.565.10">
    <property type="entry name" value="Histidine kinase-like ATPase, C-terminal domain"/>
    <property type="match status" value="1"/>
</dbReference>
<dbReference type="PROSITE" id="PS50112">
    <property type="entry name" value="PAS"/>
    <property type="match status" value="2"/>
</dbReference>
<dbReference type="GO" id="GO:0004673">
    <property type="term" value="F:protein histidine kinase activity"/>
    <property type="evidence" value="ECO:0007669"/>
    <property type="project" value="UniProtKB-EC"/>
</dbReference>
<feature type="domain" description="PAC" evidence="8">
    <location>
        <begin position="99"/>
        <end position="149"/>
    </location>
</feature>
<evidence type="ECO:0000256" key="1">
    <source>
        <dbReference type="ARBA" id="ARBA00000085"/>
    </source>
</evidence>
<evidence type="ECO:0000256" key="5">
    <source>
        <dbReference type="ARBA" id="ARBA00022777"/>
    </source>
</evidence>
<dbReference type="InterPro" id="IPR013655">
    <property type="entry name" value="PAS_fold_3"/>
</dbReference>
<dbReference type="InterPro" id="IPR003594">
    <property type="entry name" value="HATPase_dom"/>
</dbReference>
<dbReference type="InterPro" id="IPR052162">
    <property type="entry name" value="Sensor_kinase/Photoreceptor"/>
</dbReference>
<dbReference type="EC" id="2.7.13.3" evidence="2"/>